<accession>A0ACB8Q7A2</accession>
<reference evidence="1" key="2">
    <citation type="journal article" date="2022" name="New Phytol.">
        <title>Evolutionary transition to the ectomycorrhizal habit in the genomes of a hyperdiverse lineage of mushroom-forming fungi.</title>
        <authorList>
            <person name="Looney B."/>
            <person name="Miyauchi S."/>
            <person name="Morin E."/>
            <person name="Drula E."/>
            <person name="Courty P.E."/>
            <person name="Kohler A."/>
            <person name="Kuo A."/>
            <person name="LaButti K."/>
            <person name="Pangilinan J."/>
            <person name="Lipzen A."/>
            <person name="Riley R."/>
            <person name="Andreopoulos W."/>
            <person name="He G."/>
            <person name="Johnson J."/>
            <person name="Nolan M."/>
            <person name="Tritt A."/>
            <person name="Barry K.W."/>
            <person name="Grigoriev I.V."/>
            <person name="Nagy L.G."/>
            <person name="Hibbett D."/>
            <person name="Henrissat B."/>
            <person name="Matheny P.B."/>
            <person name="Labbe J."/>
            <person name="Martin F.M."/>
        </authorList>
    </citation>
    <scope>NUCLEOTIDE SEQUENCE</scope>
    <source>
        <strain evidence="1">EC-137</strain>
    </source>
</reference>
<name>A0ACB8Q7A2_9AGAM</name>
<evidence type="ECO:0000313" key="1">
    <source>
        <dbReference type="EMBL" id="KAI0027510.1"/>
    </source>
</evidence>
<feature type="non-terminal residue" evidence="1">
    <location>
        <position position="1"/>
    </location>
</feature>
<proteinExistence type="predicted"/>
<comment type="caution">
    <text evidence="1">The sequence shown here is derived from an EMBL/GenBank/DDBJ whole genome shotgun (WGS) entry which is preliminary data.</text>
</comment>
<keyword evidence="2" id="KW-1185">Reference proteome</keyword>
<sequence length="227" mass="25856">VDSRLHSLLALLVPERFNSISDEIIAWVNDAEEEKNSRTITLTVRCIIDRTIEDETSTELCARLCRKMLDDISPNIEDYSIINSEGKPYSGRMLFRKHLLNYCQGALNGQDPEDTVGTRAVDLEKKRRGLATLPLIAQLFRYGMLTERIMHETIKRLLVLPITEPACIVGLCKIFLTAGRELDHPKARRHIDVYFERMKGIVQSGDLDDETASMLKSVIALREKGWV</sequence>
<feature type="non-terminal residue" evidence="1">
    <location>
        <position position="227"/>
    </location>
</feature>
<protein>
    <submittedName>
        <fullName evidence="1">Armadillo-type protein</fullName>
    </submittedName>
</protein>
<reference evidence="1" key="1">
    <citation type="submission" date="2021-02" db="EMBL/GenBank/DDBJ databases">
        <authorList>
            <consortium name="DOE Joint Genome Institute"/>
            <person name="Ahrendt S."/>
            <person name="Looney B.P."/>
            <person name="Miyauchi S."/>
            <person name="Morin E."/>
            <person name="Drula E."/>
            <person name="Courty P.E."/>
            <person name="Chicoki N."/>
            <person name="Fauchery L."/>
            <person name="Kohler A."/>
            <person name="Kuo A."/>
            <person name="Labutti K."/>
            <person name="Pangilinan J."/>
            <person name="Lipzen A."/>
            <person name="Riley R."/>
            <person name="Andreopoulos W."/>
            <person name="He G."/>
            <person name="Johnson J."/>
            <person name="Barry K.W."/>
            <person name="Grigoriev I.V."/>
            <person name="Nagy L."/>
            <person name="Hibbett D."/>
            <person name="Henrissat B."/>
            <person name="Matheny P.B."/>
            <person name="Labbe J."/>
            <person name="Martin F."/>
        </authorList>
    </citation>
    <scope>NUCLEOTIDE SEQUENCE</scope>
    <source>
        <strain evidence="1">EC-137</strain>
    </source>
</reference>
<dbReference type="EMBL" id="MU273888">
    <property type="protein sequence ID" value="KAI0027510.1"/>
    <property type="molecule type" value="Genomic_DNA"/>
</dbReference>
<organism evidence="1 2">
    <name type="scientific">Vararia minispora EC-137</name>
    <dbReference type="NCBI Taxonomy" id="1314806"/>
    <lineage>
        <taxon>Eukaryota</taxon>
        <taxon>Fungi</taxon>
        <taxon>Dikarya</taxon>
        <taxon>Basidiomycota</taxon>
        <taxon>Agaricomycotina</taxon>
        <taxon>Agaricomycetes</taxon>
        <taxon>Russulales</taxon>
        <taxon>Lachnocladiaceae</taxon>
        <taxon>Vararia</taxon>
    </lineage>
</organism>
<gene>
    <name evidence="1" type="ORF">K488DRAFT_33298</name>
</gene>
<evidence type="ECO:0000313" key="2">
    <source>
        <dbReference type="Proteomes" id="UP000814128"/>
    </source>
</evidence>
<dbReference type="Proteomes" id="UP000814128">
    <property type="component" value="Unassembled WGS sequence"/>
</dbReference>